<sequence length="543" mass="55522">MTDIGRKLAQLERRLAAVERQSRLGSASVDNTALEIRDQAGSLRGLIGQQADGTTAVNITNGPTPPAPSTPSVAPALGGLAVTWDGTFTDSTPTPLDWARVEVHTGATIDFTPTPDTLQATIETPQGAVAYVPTSTPLYVLLLARNTSGTASAPTTTVGPYEPRPVADDIGPGGITTTHIADDAITTPKILANAIVTAHLAAGSVDATALKADAITGKTITGGTVTGSTVQTSGTGQRLVLNPNAADPGDPLNTVPAVELHSGAVSQVTPGFLSAKISDDTPARPYVSLRSPAVDTEGPGDTADLPIDSELRLYSSQPGVRGGSFLLDANPNPYADQYGLSRVRGYVADSTTDTSLLELSCFDADSAPGGSGTLGPGTTVEMTGSQIRLRAQRSGADFSTYITPDGLTVSGTNWTTYTPTVAGGGTATYTTRTGYYWKLGKVVFVTIDITVGAAGSGASLVTITAPSNIDRSARQILPIQGRGVYLSGMAATGSALAMETGSGAVIDQLVMSNDSATNRDGVLTGANLIGGARLTITGWYREA</sequence>
<reference evidence="1 2" key="1">
    <citation type="submission" date="2016-09" db="EMBL/GenBank/DDBJ databases">
        <title>Streptomyces fradiae DSM40063, a candidate organism with high potential of specific P450 cytochromes.</title>
        <authorList>
            <person name="Grumaz C."/>
            <person name="Vainshtein Y."/>
            <person name="Kirstahler P."/>
            <person name="Sohn K."/>
        </authorList>
    </citation>
    <scope>NUCLEOTIDE SEQUENCE [LARGE SCALE GENOMIC DNA]</scope>
    <source>
        <strain evidence="1 2">DSM 40063</strain>
    </source>
</reference>
<name>A0A1Y2NXC8_STRFR</name>
<dbReference type="RefSeq" id="WP_037936848.1">
    <property type="nucleotide sequence ID" value="NZ_ASYR01000050.1"/>
</dbReference>
<accession>A0A1Y2NXC8</accession>
<comment type="caution">
    <text evidence="1">The sequence shown here is derived from an EMBL/GenBank/DDBJ whole genome shotgun (WGS) entry which is preliminary data.</text>
</comment>
<protein>
    <submittedName>
        <fullName evidence="1">Uncharacterized protein</fullName>
    </submittedName>
</protein>
<dbReference type="Proteomes" id="UP000194318">
    <property type="component" value="Unassembled WGS sequence"/>
</dbReference>
<dbReference type="AlphaFoldDB" id="A0A1Y2NXC8"/>
<evidence type="ECO:0000313" key="1">
    <source>
        <dbReference type="EMBL" id="OSY52182.1"/>
    </source>
</evidence>
<gene>
    <name evidence="1" type="ORF">BG846_02162</name>
</gene>
<evidence type="ECO:0000313" key="2">
    <source>
        <dbReference type="Proteomes" id="UP000194318"/>
    </source>
</evidence>
<proteinExistence type="predicted"/>
<organism evidence="1 2">
    <name type="scientific">Streptomyces fradiae ATCC 10745 = DSM 40063</name>
    <dbReference type="NCBI Taxonomy" id="1319510"/>
    <lineage>
        <taxon>Bacteria</taxon>
        <taxon>Bacillati</taxon>
        <taxon>Actinomycetota</taxon>
        <taxon>Actinomycetes</taxon>
        <taxon>Kitasatosporales</taxon>
        <taxon>Streptomycetaceae</taxon>
        <taxon>Streptomyces</taxon>
    </lineage>
</organism>
<dbReference type="EMBL" id="MIFZ01000192">
    <property type="protein sequence ID" value="OSY52182.1"/>
    <property type="molecule type" value="Genomic_DNA"/>
</dbReference>